<feature type="transmembrane region" description="Helical" evidence="6">
    <location>
        <begin position="36"/>
        <end position="57"/>
    </location>
</feature>
<protein>
    <submittedName>
        <fullName evidence="7">Hemolysin III</fullName>
    </submittedName>
</protein>
<evidence type="ECO:0000256" key="3">
    <source>
        <dbReference type="ARBA" id="ARBA00022989"/>
    </source>
</evidence>
<keyword evidence="5" id="KW-0862">Zinc</keyword>
<dbReference type="Proteomes" id="UP000698242">
    <property type="component" value="Unassembled WGS sequence"/>
</dbReference>
<keyword evidence="3 6" id="KW-1133">Transmembrane helix</keyword>
<evidence type="ECO:0000256" key="4">
    <source>
        <dbReference type="ARBA" id="ARBA00023136"/>
    </source>
</evidence>
<evidence type="ECO:0000256" key="6">
    <source>
        <dbReference type="SAM" id="Phobius"/>
    </source>
</evidence>
<comment type="caution">
    <text evidence="7">The sequence shown here is derived from an EMBL/GenBank/DDBJ whole genome shotgun (WGS) entry which is preliminary data.</text>
</comment>
<name>A0A921NVE2_9RHOB</name>
<reference evidence="7" key="1">
    <citation type="submission" date="2013-03" db="EMBL/GenBank/DDBJ databases">
        <title>Genome Sequence of the Profundibacterium mesophilum strain KAUST100406-0324T from Red Sea, a novel genus in the family Rhodobacteraceae.</title>
        <authorList>
            <person name="Essack M."/>
            <person name="Alam I."/>
            <person name="Lafi F."/>
            <person name="Alawi W."/>
            <person name="Kamanu F."/>
            <person name="Al-Suwailem A."/>
            <person name="Lee O.O."/>
            <person name="Xu Y."/>
            <person name="Bajic V."/>
            <person name="Qian P.-Y."/>
            <person name="Archer J."/>
        </authorList>
    </citation>
    <scope>NUCLEOTIDE SEQUENCE</scope>
    <source>
        <strain evidence="7">KAUST100406-0324</strain>
    </source>
</reference>
<dbReference type="GO" id="GO:0046872">
    <property type="term" value="F:metal ion binding"/>
    <property type="evidence" value="ECO:0007669"/>
    <property type="project" value="UniProtKB-KW"/>
</dbReference>
<evidence type="ECO:0000313" key="7">
    <source>
        <dbReference type="EMBL" id="KAF0675504.1"/>
    </source>
</evidence>
<dbReference type="InterPro" id="IPR004254">
    <property type="entry name" value="AdipoR/HlyIII-related"/>
</dbReference>
<dbReference type="GO" id="GO:0016020">
    <property type="term" value="C:membrane"/>
    <property type="evidence" value="ECO:0007669"/>
    <property type="project" value="UniProtKB-SubCell"/>
</dbReference>
<keyword evidence="8" id="KW-1185">Reference proteome</keyword>
<evidence type="ECO:0000256" key="1">
    <source>
        <dbReference type="ARBA" id="ARBA00004141"/>
    </source>
</evidence>
<dbReference type="AlphaFoldDB" id="A0A921NVE2"/>
<evidence type="ECO:0000313" key="8">
    <source>
        <dbReference type="Proteomes" id="UP000698242"/>
    </source>
</evidence>
<feature type="transmembrane region" description="Helical" evidence="6">
    <location>
        <begin position="64"/>
        <end position="86"/>
    </location>
</feature>
<feature type="transmembrane region" description="Helical" evidence="6">
    <location>
        <begin position="207"/>
        <end position="226"/>
    </location>
</feature>
<keyword evidence="2 6" id="KW-0812">Transmembrane</keyword>
<dbReference type="Pfam" id="PF03006">
    <property type="entry name" value="HlyIII"/>
    <property type="match status" value="1"/>
</dbReference>
<accession>A0A921NVE2</accession>
<feature type="binding site" evidence="5">
    <location>
        <position position="211"/>
    </location>
    <ligand>
        <name>Zn(2+)</name>
        <dbReference type="ChEBI" id="CHEBI:29105"/>
    </ligand>
</feature>
<feature type="transmembrane region" description="Helical" evidence="6">
    <location>
        <begin position="152"/>
        <end position="173"/>
    </location>
</feature>
<evidence type="ECO:0000256" key="5">
    <source>
        <dbReference type="PIRSR" id="PIRSR604254-1"/>
    </source>
</evidence>
<gene>
    <name evidence="7" type="ORF">PMES_02135</name>
</gene>
<comment type="subcellular location">
    <subcellularLocation>
        <location evidence="1">Membrane</location>
        <topology evidence="1">Multi-pass membrane protein</topology>
    </subcellularLocation>
</comment>
<dbReference type="EMBL" id="APKE01000025">
    <property type="protein sequence ID" value="KAF0675504.1"/>
    <property type="molecule type" value="Genomic_DNA"/>
</dbReference>
<dbReference type="PANTHER" id="PTHR20855:SF3">
    <property type="entry name" value="LD03007P"/>
    <property type="match status" value="1"/>
</dbReference>
<evidence type="ECO:0000256" key="2">
    <source>
        <dbReference type="ARBA" id="ARBA00022692"/>
    </source>
</evidence>
<keyword evidence="5" id="KW-0479">Metal-binding</keyword>
<proteinExistence type="predicted"/>
<feature type="transmembrane region" description="Helical" evidence="6">
    <location>
        <begin position="179"/>
        <end position="200"/>
    </location>
</feature>
<dbReference type="PANTHER" id="PTHR20855">
    <property type="entry name" value="ADIPOR/PROGESTIN RECEPTOR-RELATED"/>
    <property type="match status" value="1"/>
</dbReference>
<keyword evidence="4 6" id="KW-0472">Membrane</keyword>
<organism evidence="7 8">
    <name type="scientific">Profundibacterium mesophilum KAUST100406-0324</name>
    <dbReference type="NCBI Taxonomy" id="1037889"/>
    <lineage>
        <taxon>Bacteria</taxon>
        <taxon>Pseudomonadati</taxon>
        <taxon>Pseudomonadota</taxon>
        <taxon>Alphaproteobacteria</taxon>
        <taxon>Rhodobacterales</taxon>
        <taxon>Roseobacteraceae</taxon>
        <taxon>Profundibacterium</taxon>
    </lineage>
</organism>
<sequence length="229" mass="24190">MRGACTASARAYLPVMKPARLRRAGYSLAERRSDSVIHVIGVGAALLGVPILIMAVISERGDTASLVAISIYGASLLAMLGCSALYNTLPAPNWRPVLKRMDHSAIYIKIAGTFTPLVALSEVPGTGLLIGLWLAALAGAMLKIASPDRLRWLGLTLYLGMGWGGVALGGEVFGALSPAAFAMVTAGGLLYTAGVVFFLWEALPFHYTIWHVFVLAATLLFFGAVLTEI</sequence>